<evidence type="ECO:0000256" key="2">
    <source>
        <dbReference type="ARBA" id="ARBA00022723"/>
    </source>
</evidence>
<dbReference type="InterPro" id="IPR050197">
    <property type="entry name" value="Aldolase_class_II_sugar_metab"/>
</dbReference>
<dbReference type="Pfam" id="PF00596">
    <property type="entry name" value="Aldolase_II"/>
    <property type="match status" value="1"/>
</dbReference>
<name>A0ABM9NLP3_9GAMM</name>
<dbReference type="InterPro" id="IPR017714">
    <property type="entry name" value="MethylthioRu-1-P_deHdtase_MtnB"/>
</dbReference>
<evidence type="ECO:0000313" key="8">
    <source>
        <dbReference type="EMBL" id="CAL1241553.1"/>
    </source>
</evidence>
<evidence type="ECO:0000256" key="6">
    <source>
        <dbReference type="HAMAP-Rule" id="MF_01677"/>
    </source>
</evidence>
<dbReference type="Proteomes" id="UP001497493">
    <property type="component" value="Chromosome"/>
</dbReference>
<keyword evidence="1 6" id="KW-0028">Amino-acid biosynthesis</keyword>
<evidence type="ECO:0000256" key="3">
    <source>
        <dbReference type="ARBA" id="ARBA00022833"/>
    </source>
</evidence>
<dbReference type="InterPro" id="IPR001303">
    <property type="entry name" value="Aldolase_II/adducin_N"/>
</dbReference>
<dbReference type="NCBIfam" id="TIGR03328">
    <property type="entry name" value="salvage_mtnB"/>
    <property type="match status" value="1"/>
</dbReference>
<evidence type="ECO:0000313" key="9">
    <source>
        <dbReference type="Proteomes" id="UP001497493"/>
    </source>
</evidence>
<dbReference type="PANTHER" id="PTHR22789">
    <property type="entry name" value="FUCULOSE PHOSPHATE ALDOLASE"/>
    <property type="match status" value="1"/>
</dbReference>
<dbReference type="EC" id="4.2.1.109" evidence="6"/>
<organism evidence="8 9">
    <name type="scientific">Candidatus Methylocalor cossyra</name>
    <dbReference type="NCBI Taxonomy" id="3108543"/>
    <lineage>
        <taxon>Bacteria</taxon>
        <taxon>Pseudomonadati</taxon>
        <taxon>Pseudomonadota</taxon>
        <taxon>Gammaproteobacteria</taxon>
        <taxon>Methylococcales</taxon>
        <taxon>Methylococcaceae</taxon>
        <taxon>Candidatus Methylocalor</taxon>
    </lineage>
</organism>
<keyword evidence="5 6" id="KW-0456">Lyase</keyword>
<dbReference type="NCBIfam" id="NF006672">
    <property type="entry name" value="PRK09220.1"/>
    <property type="match status" value="1"/>
</dbReference>
<protein>
    <recommendedName>
        <fullName evidence="6">Methylthioribulose-1-phosphate dehydratase</fullName>
        <shortName evidence="6">MTRu-1-P dehydratase</shortName>
        <ecNumber evidence="6">4.2.1.109</ecNumber>
    </recommendedName>
</protein>
<accession>A0ABM9NLP3</accession>
<comment type="pathway">
    <text evidence="6">Amino-acid biosynthesis; L-methionine biosynthesis via salvage pathway; L-methionine from S-methyl-5-thio-alpha-D-ribose 1-phosphate: step 2/6.</text>
</comment>
<evidence type="ECO:0000256" key="5">
    <source>
        <dbReference type="ARBA" id="ARBA00023239"/>
    </source>
</evidence>
<comment type="catalytic activity">
    <reaction evidence="6">
        <text>5-(methylsulfanyl)-D-ribulose 1-phosphate = 5-methylsulfanyl-2,3-dioxopentyl phosphate + H2O</text>
        <dbReference type="Rhea" id="RHEA:15549"/>
        <dbReference type="ChEBI" id="CHEBI:15377"/>
        <dbReference type="ChEBI" id="CHEBI:58548"/>
        <dbReference type="ChEBI" id="CHEBI:58828"/>
        <dbReference type="EC" id="4.2.1.109"/>
    </reaction>
</comment>
<dbReference type="GO" id="GO:0046570">
    <property type="term" value="F:methylthioribulose 1-phosphate dehydratase activity"/>
    <property type="evidence" value="ECO:0007669"/>
    <property type="project" value="UniProtKB-EC"/>
</dbReference>
<dbReference type="InterPro" id="IPR036409">
    <property type="entry name" value="Aldolase_II/adducin_N_sf"/>
</dbReference>
<feature type="domain" description="Class II aldolase/adducin N-terminal" evidence="7">
    <location>
        <begin position="30"/>
        <end position="216"/>
    </location>
</feature>
<keyword evidence="4 6" id="KW-0486">Methionine biosynthesis</keyword>
<evidence type="ECO:0000256" key="1">
    <source>
        <dbReference type="ARBA" id="ARBA00022605"/>
    </source>
</evidence>
<keyword evidence="2 6" id="KW-0479">Metal-binding</keyword>
<evidence type="ECO:0000256" key="4">
    <source>
        <dbReference type="ARBA" id="ARBA00023167"/>
    </source>
</evidence>
<comment type="cofactor">
    <cofactor evidence="6">
        <name>Zn(2+)</name>
        <dbReference type="ChEBI" id="CHEBI:29105"/>
    </cofactor>
    <text evidence="6">Binds 1 zinc ion per subunit.</text>
</comment>
<comment type="function">
    <text evidence="6">Catalyzes the dehydration of methylthioribulose-1-phosphate (MTRu-1-P) into 2,3-diketo-5-methylthiopentyl-1-phosphate (DK-MTP-1-P).</text>
</comment>
<sequence>MRGRVAALRIGAFRVVTDRVMNDEFHARARELIEAGRYIHERGWAPATSGNFSARLSDGRIAITVSGKHKGALTPDDIMLIDAAGRPLEDKQPSAETLLHLSLYRRYPAVGAVLHPHSPSATLVSRLFRDAVILEDYELLKALPGIETHATRLAIPIFPNDQNIPRLAENVEAYLARHGDVPGYIIAGHGFYTWGAQVKDALRHVEALEFLFELETRLHGVKAP</sequence>
<keyword evidence="9" id="KW-1185">Reference proteome</keyword>
<dbReference type="HAMAP" id="MF_01677">
    <property type="entry name" value="Salvage_MtnB"/>
    <property type="match status" value="1"/>
</dbReference>
<reference evidence="8 9" key="1">
    <citation type="submission" date="2024-04" db="EMBL/GenBank/DDBJ databases">
        <authorList>
            <person name="Cremers G."/>
        </authorList>
    </citation>
    <scope>NUCLEOTIDE SEQUENCE [LARGE SCALE GENOMIC DNA]</scope>
    <source>
        <strain evidence="8">MeCH1-AG</strain>
    </source>
</reference>
<feature type="binding site" evidence="6">
    <location>
        <position position="117"/>
    </location>
    <ligand>
        <name>Zn(2+)</name>
        <dbReference type="ChEBI" id="CHEBI:29105"/>
    </ligand>
</feature>
<comment type="similarity">
    <text evidence="6">Belongs to the aldolase class II family. MtnB subfamily.</text>
</comment>
<dbReference type="PANTHER" id="PTHR22789:SF0">
    <property type="entry name" value="3-OXO-TETRONATE 4-PHOSPHATE DECARBOXYLASE-RELATED"/>
    <property type="match status" value="1"/>
</dbReference>
<dbReference type="SMART" id="SM01007">
    <property type="entry name" value="Aldolase_II"/>
    <property type="match status" value="1"/>
</dbReference>
<dbReference type="EMBL" id="OZ026884">
    <property type="protein sequence ID" value="CAL1241553.1"/>
    <property type="molecule type" value="Genomic_DNA"/>
</dbReference>
<feature type="binding site" evidence="6">
    <location>
        <position position="115"/>
    </location>
    <ligand>
        <name>Zn(2+)</name>
        <dbReference type="ChEBI" id="CHEBI:29105"/>
    </ligand>
</feature>
<proteinExistence type="inferred from homology"/>
<dbReference type="Gene3D" id="3.40.225.10">
    <property type="entry name" value="Class II aldolase/adducin N-terminal domain"/>
    <property type="match status" value="1"/>
</dbReference>
<evidence type="ECO:0000259" key="7">
    <source>
        <dbReference type="SMART" id="SM01007"/>
    </source>
</evidence>
<keyword evidence="3 6" id="KW-0862">Zinc</keyword>
<gene>
    <name evidence="6 8" type="primary">mtnB</name>
    <name evidence="8" type="ORF">MECH1_V1_2777</name>
</gene>
<dbReference type="SUPFAM" id="SSF53639">
    <property type="entry name" value="AraD/HMP-PK domain-like"/>
    <property type="match status" value="1"/>
</dbReference>